<keyword evidence="2" id="KW-1185">Reference proteome</keyword>
<dbReference type="NCBIfam" id="TIGR03694">
    <property type="entry name" value="exosort_acyl"/>
    <property type="match status" value="1"/>
</dbReference>
<evidence type="ECO:0000313" key="1">
    <source>
        <dbReference type="EMBL" id="PWG62699.1"/>
    </source>
</evidence>
<evidence type="ECO:0000313" key="2">
    <source>
        <dbReference type="Proteomes" id="UP000245474"/>
    </source>
</evidence>
<keyword evidence="1" id="KW-0012">Acyltransferase</keyword>
<protein>
    <submittedName>
        <fullName evidence="1">PEP-CTERM/exosortase system-associated acyltransferase</fullName>
    </submittedName>
</protein>
<reference evidence="1 2" key="1">
    <citation type="submission" date="2018-05" db="EMBL/GenBank/DDBJ databases">
        <title>Spiribacter halobius sp. nov., a moderately halophilic bacterium isolated from marine solar saltern.</title>
        <authorList>
            <person name="Zheng W.-S."/>
            <person name="Lu D.-C."/>
            <person name="Du Z.-J."/>
        </authorList>
    </citation>
    <scope>NUCLEOTIDE SEQUENCE [LARGE SCALE GENOMIC DNA]</scope>
    <source>
        <strain evidence="1 2">E85</strain>
    </source>
</reference>
<dbReference type="Pfam" id="PF13444">
    <property type="entry name" value="Acetyltransf_5"/>
    <property type="match status" value="1"/>
</dbReference>
<organism evidence="1 2">
    <name type="scientific">Sediminicurvatus halobius</name>
    <dbReference type="NCBI Taxonomy" id="2182432"/>
    <lineage>
        <taxon>Bacteria</taxon>
        <taxon>Pseudomonadati</taxon>
        <taxon>Pseudomonadota</taxon>
        <taxon>Gammaproteobacteria</taxon>
        <taxon>Chromatiales</taxon>
        <taxon>Ectothiorhodospiraceae</taxon>
        <taxon>Sediminicurvatus</taxon>
    </lineage>
</organism>
<name>A0A2U2N140_9GAMM</name>
<dbReference type="InterPro" id="IPR016181">
    <property type="entry name" value="Acyl_CoA_acyltransferase"/>
</dbReference>
<keyword evidence="1" id="KW-0808">Transferase</keyword>
<comment type="caution">
    <text evidence="1">The sequence shown here is derived from an EMBL/GenBank/DDBJ whole genome shotgun (WGS) entry which is preliminary data.</text>
</comment>
<dbReference type="GO" id="GO:0016746">
    <property type="term" value="F:acyltransferase activity"/>
    <property type="evidence" value="ECO:0007669"/>
    <property type="project" value="UniProtKB-KW"/>
</dbReference>
<sequence length="269" mass="30059">MSACEAKGSGEPSRTAEPSMIRKAFDRHFRIERARNGSVLDEVQRLRYQVYCVEHAFENPAEHPNGLEQDDCDARSIHALVRHVASGECAAVVRLVLAGKPALDPFPIEAHCADALYPQAQRRIAELPRPRVAEISRLAVSRNFKRRLAEAETVGGVSDQVVYADARPGSDALHQRGFPHITVGLFAAIVQLSVEAEVTHWLAVMEPTLLRLLRRFGIRFERIGEDVDYHGRRRPTLGVAADVVDRILAERPDIWDLVTQGGRYLPPRP</sequence>
<dbReference type="RefSeq" id="WP_109678898.1">
    <property type="nucleotide sequence ID" value="NZ_CP086615.1"/>
</dbReference>
<proteinExistence type="predicted"/>
<dbReference type="SUPFAM" id="SSF55729">
    <property type="entry name" value="Acyl-CoA N-acyltransferases (Nat)"/>
    <property type="match status" value="1"/>
</dbReference>
<dbReference type="AlphaFoldDB" id="A0A2U2N140"/>
<accession>A0A2U2N140</accession>
<gene>
    <name evidence="1" type="ORF">DEM34_11140</name>
</gene>
<dbReference type="Gene3D" id="3.40.630.30">
    <property type="match status" value="1"/>
</dbReference>
<dbReference type="OrthoDB" id="582214at2"/>
<dbReference type="InterPro" id="IPR022484">
    <property type="entry name" value="PEP-CTERM/exosrtase_acylTfrase"/>
</dbReference>
<dbReference type="Proteomes" id="UP000245474">
    <property type="component" value="Unassembled WGS sequence"/>
</dbReference>
<dbReference type="EMBL" id="QFFI01000016">
    <property type="protein sequence ID" value="PWG62699.1"/>
    <property type="molecule type" value="Genomic_DNA"/>
</dbReference>